<feature type="transmembrane region" description="Helical" evidence="2">
    <location>
        <begin position="32"/>
        <end position="51"/>
    </location>
</feature>
<name>A0ABS5PPE8_9FIRM</name>
<feature type="transmembrane region" description="Helical" evidence="2">
    <location>
        <begin position="86"/>
        <end position="108"/>
    </location>
</feature>
<evidence type="ECO:0000313" key="5">
    <source>
        <dbReference type="Proteomes" id="UP000746471"/>
    </source>
</evidence>
<reference evidence="4 5" key="1">
    <citation type="submission" date="2021-05" db="EMBL/GenBank/DDBJ databases">
        <title>Fusibacter ferrireducens sp. nov., an anaerobic, sulfur- and Fe-reducing bacterium isolated from the mangrove sediment.</title>
        <authorList>
            <person name="Qiu D."/>
        </authorList>
    </citation>
    <scope>NUCLEOTIDE SEQUENCE [LARGE SCALE GENOMIC DNA]</scope>
    <source>
        <strain evidence="4 5">DSM 12116</strain>
    </source>
</reference>
<keyword evidence="5" id="KW-1185">Reference proteome</keyword>
<dbReference type="PANTHER" id="PTHR22911">
    <property type="entry name" value="ACYL-MALONYL CONDENSING ENZYME-RELATED"/>
    <property type="match status" value="1"/>
</dbReference>
<evidence type="ECO:0000256" key="1">
    <source>
        <dbReference type="ARBA" id="ARBA00007362"/>
    </source>
</evidence>
<feature type="transmembrane region" description="Helical" evidence="2">
    <location>
        <begin position="141"/>
        <end position="160"/>
    </location>
</feature>
<feature type="transmembrane region" description="Helical" evidence="2">
    <location>
        <begin position="172"/>
        <end position="188"/>
    </location>
</feature>
<feature type="transmembrane region" description="Helical" evidence="2">
    <location>
        <begin position="227"/>
        <end position="246"/>
    </location>
</feature>
<dbReference type="RefSeq" id="WP_213236636.1">
    <property type="nucleotide sequence ID" value="NZ_JAHBCL010000013.1"/>
</dbReference>
<feature type="transmembrane region" description="Helical" evidence="2">
    <location>
        <begin position="115"/>
        <end position="135"/>
    </location>
</feature>
<keyword evidence="2" id="KW-0812">Transmembrane</keyword>
<feature type="transmembrane region" description="Helical" evidence="2">
    <location>
        <begin position="7"/>
        <end position="26"/>
    </location>
</feature>
<dbReference type="EMBL" id="JAHBCL010000013">
    <property type="protein sequence ID" value="MBS7526777.1"/>
    <property type="molecule type" value="Genomic_DNA"/>
</dbReference>
<protein>
    <submittedName>
        <fullName evidence="4">EamA family transporter</fullName>
    </submittedName>
</protein>
<dbReference type="SUPFAM" id="SSF103481">
    <property type="entry name" value="Multidrug resistance efflux transporter EmrE"/>
    <property type="match status" value="2"/>
</dbReference>
<feature type="domain" description="EamA" evidence="3">
    <location>
        <begin position="8"/>
        <end position="131"/>
    </location>
</feature>
<feature type="domain" description="EamA" evidence="3">
    <location>
        <begin position="141"/>
        <end position="267"/>
    </location>
</feature>
<accession>A0ABS5PPE8</accession>
<dbReference type="Pfam" id="PF00892">
    <property type="entry name" value="EamA"/>
    <property type="match status" value="2"/>
</dbReference>
<feature type="transmembrane region" description="Helical" evidence="2">
    <location>
        <begin position="63"/>
        <end position="80"/>
    </location>
</feature>
<dbReference type="Proteomes" id="UP000746471">
    <property type="component" value="Unassembled WGS sequence"/>
</dbReference>
<sequence>MSLDRRNAVLFLIMTSFLWSFGGLFIKIIPWSPFVIAGIRSWISAIVFFVYMRGKVKRLNKKLIIGALIYTATLVCYVTATKLTTSANAILLQYTAPIWAAVFGYLFFKERITKLDIFSLTFVGIGIILFFMSSIDGGMMIGNVIALLSGVAFAGIPMSLKRMPAGSDLSMVFYGNLLTGFFAVPGLMHTTVTLPSIGGILFLGIFQLGISYILYTKAVKHVSAIDAVLIPIIEPLFNPLWVFMATSERPGILAVYGGVIVLATIVFRSLYLIRQSASKAHRFV</sequence>
<dbReference type="InterPro" id="IPR037185">
    <property type="entry name" value="EmrE-like"/>
</dbReference>
<proteinExistence type="inferred from homology"/>
<comment type="similarity">
    <text evidence="1">Belongs to the EamA transporter family.</text>
</comment>
<gene>
    <name evidence="4" type="ORF">KHM83_08815</name>
</gene>
<comment type="caution">
    <text evidence="4">The sequence shown here is derived from an EMBL/GenBank/DDBJ whole genome shotgun (WGS) entry which is preliminary data.</text>
</comment>
<organism evidence="4 5">
    <name type="scientific">Fusibacter paucivorans</name>
    <dbReference type="NCBI Taxonomy" id="76009"/>
    <lineage>
        <taxon>Bacteria</taxon>
        <taxon>Bacillati</taxon>
        <taxon>Bacillota</taxon>
        <taxon>Clostridia</taxon>
        <taxon>Eubacteriales</taxon>
        <taxon>Eubacteriales Family XII. Incertae Sedis</taxon>
        <taxon>Fusibacter</taxon>
    </lineage>
</organism>
<dbReference type="PANTHER" id="PTHR22911:SF79">
    <property type="entry name" value="MOBA-LIKE NTP TRANSFERASE DOMAIN-CONTAINING PROTEIN"/>
    <property type="match status" value="1"/>
</dbReference>
<feature type="transmembrane region" description="Helical" evidence="2">
    <location>
        <begin position="194"/>
        <end position="215"/>
    </location>
</feature>
<keyword evidence="2" id="KW-1133">Transmembrane helix</keyword>
<keyword evidence="2" id="KW-0472">Membrane</keyword>
<dbReference type="InterPro" id="IPR000620">
    <property type="entry name" value="EamA_dom"/>
</dbReference>
<evidence type="ECO:0000313" key="4">
    <source>
        <dbReference type="EMBL" id="MBS7526777.1"/>
    </source>
</evidence>
<feature type="transmembrane region" description="Helical" evidence="2">
    <location>
        <begin position="252"/>
        <end position="273"/>
    </location>
</feature>
<evidence type="ECO:0000256" key="2">
    <source>
        <dbReference type="SAM" id="Phobius"/>
    </source>
</evidence>
<evidence type="ECO:0000259" key="3">
    <source>
        <dbReference type="Pfam" id="PF00892"/>
    </source>
</evidence>